<proteinExistence type="predicted"/>
<accession>A0A0A9BKD4</accession>
<evidence type="ECO:0000256" key="1">
    <source>
        <dbReference type="SAM" id="Phobius"/>
    </source>
</evidence>
<keyword evidence="1" id="KW-1133">Transmembrane helix</keyword>
<evidence type="ECO:0000313" key="2">
    <source>
        <dbReference type="EMBL" id="JAD63851.1"/>
    </source>
</evidence>
<protein>
    <submittedName>
        <fullName evidence="2">Uncharacterized protein</fullName>
    </submittedName>
</protein>
<dbReference type="AlphaFoldDB" id="A0A0A9BKD4"/>
<feature type="transmembrane region" description="Helical" evidence="1">
    <location>
        <begin position="20"/>
        <end position="38"/>
    </location>
</feature>
<reference evidence="2" key="2">
    <citation type="journal article" date="2015" name="Data Brief">
        <title>Shoot transcriptome of the giant reed, Arundo donax.</title>
        <authorList>
            <person name="Barrero R.A."/>
            <person name="Guerrero F.D."/>
            <person name="Moolhuijzen P."/>
            <person name="Goolsby J.A."/>
            <person name="Tidwell J."/>
            <person name="Bellgard S.E."/>
            <person name="Bellgard M.I."/>
        </authorList>
    </citation>
    <scope>NUCLEOTIDE SEQUENCE</scope>
    <source>
        <tissue evidence="2">Shoot tissue taken approximately 20 cm above the soil surface</tissue>
    </source>
</reference>
<reference evidence="2" key="1">
    <citation type="submission" date="2014-09" db="EMBL/GenBank/DDBJ databases">
        <authorList>
            <person name="Magalhaes I.L.F."/>
            <person name="Oliveira U."/>
            <person name="Santos F.R."/>
            <person name="Vidigal T.H.D.A."/>
            <person name="Brescovit A.D."/>
            <person name="Santos A.J."/>
        </authorList>
    </citation>
    <scope>NUCLEOTIDE SEQUENCE</scope>
    <source>
        <tissue evidence="2">Shoot tissue taken approximately 20 cm above the soil surface</tissue>
    </source>
</reference>
<keyword evidence="1" id="KW-0472">Membrane</keyword>
<sequence>MRSILNYLILSWNRMHMHKVTPGMIVCIHIFFALTAFYQKKKNLKC</sequence>
<organism evidence="2">
    <name type="scientific">Arundo donax</name>
    <name type="common">Giant reed</name>
    <name type="synonym">Donax arundinaceus</name>
    <dbReference type="NCBI Taxonomy" id="35708"/>
    <lineage>
        <taxon>Eukaryota</taxon>
        <taxon>Viridiplantae</taxon>
        <taxon>Streptophyta</taxon>
        <taxon>Embryophyta</taxon>
        <taxon>Tracheophyta</taxon>
        <taxon>Spermatophyta</taxon>
        <taxon>Magnoliopsida</taxon>
        <taxon>Liliopsida</taxon>
        <taxon>Poales</taxon>
        <taxon>Poaceae</taxon>
        <taxon>PACMAD clade</taxon>
        <taxon>Arundinoideae</taxon>
        <taxon>Arundineae</taxon>
        <taxon>Arundo</taxon>
    </lineage>
</organism>
<dbReference type="EMBL" id="GBRH01234044">
    <property type="protein sequence ID" value="JAD63851.1"/>
    <property type="molecule type" value="Transcribed_RNA"/>
</dbReference>
<keyword evidence="1" id="KW-0812">Transmembrane</keyword>
<name>A0A0A9BKD4_ARUDO</name>